<feature type="transmembrane region" description="Helical" evidence="7">
    <location>
        <begin position="263"/>
        <end position="284"/>
    </location>
</feature>
<reference evidence="8 9" key="1">
    <citation type="submission" date="2018-05" db="EMBL/GenBank/DDBJ databases">
        <title>Genomic Encyclopedia of Type Strains, Phase IV (KMG-IV): sequencing the most valuable type-strain genomes for metagenomic binning, comparative biology and taxonomic classification.</title>
        <authorList>
            <person name="Goeker M."/>
        </authorList>
    </citation>
    <scope>NUCLEOTIDE SEQUENCE [LARGE SCALE GENOMIC DNA]</scope>
    <source>
        <strain evidence="8 9">DSM 16097</strain>
    </source>
</reference>
<dbReference type="PIRSF" id="PIRSF016565">
    <property type="entry name" value="PucC"/>
    <property type="match status" value="1"/>
</dbReference>
<evidence type="ECO:0000313" key="9">
    <source>
        <dbReference type="Proteomes" id="UP000245708"/>
    </source>
</evidence>
<feature type="transmembrane region" description="Helical" evidence="7">
    <location>
        <begin position="68"/>
        <end position="90"/>
    </location>
</feature>
<dbReference type="PANTHER" id="PTHR23538">
    <property type="entry name" value="44.5 KD BACTERIOCHLOROPHYLL SYNTHASE SUBUNIT"/>
    <property type="match status" value="1"/>
</dbReference>
<evidence type="ECO:0000313" key="8">
    <source>
        <dbReference type="EMBL" id="PWK62571.1"/>
    </source>
</evidence>
<sequence>MASLRSTALSKIQGIAPRFLPFADVATEAVPLSRLLRLSLFQVTVGMALVLLVGTLNRVMIVELSVPASLVALMIALPLVFAPFRAFIGYKSDIHTSALGWRRVPYIWKGTMLQFGGFAIMPFALLVLSGYREAADAAPWIGQSAAALAFLLVGAGVHTVQTVGLALATDLVEVEDQPKVVGLMYVMLLLGMIASALIFGWLLQDYTPGRLIRVVQGAAVVTVALNLIALWKQEPRDRARANRVETHPEFIDAWRLFVRGRTAVGLLIVIALGTMGFGMADVLLEPYGGQVLDLSVAATTRLTAVLAGGGLVGFAIASKVLLDGHDPLDVAWWGALIGVPAFALIIGSGPMGETSMFVIGTAFAGLGAGLFGHGTLTATMRSAPRAQVGLALGAWGAVQATAAGIAVALGGILRDMILTLPNADTFRPEAAYTPVFTLELALLLAAVVAIFALRRKQARLSQTMSYTCSKDGPDPYAVPSDPTPPDRRPSGGEPHDHRRLTAL</sequence>
<proteinExistence type="inferred from homology"/>
<evidence type="ECO:0000256" key="1">
    <source>
        <dbReference type="ARBA" id="ARBA00004141"/>
    </source>
</evidence>
<keyword evidence="3 7" id="KW-0812">Transmembrane</keyword>
<comment type="subcellular location">
    <subcellularLocation>
        <location evidence="1">Membrane</location>
        <topology evidence="1">Multi-pass membrane protein</topology>
    </subcellularLocation>
</comment>
<dbReference type="AlphaFoldDB" id="A0A316GQ89"/>
<evidence type="ECO:0000256" key="7">
    <source>
        <dbReference type="SAM" id="Phobius"/>
    </source>
</evidence>
<dbReference type="RefSeq" id="WP_109665286.1">
    <property type="nucleotide sequence ID" value="NZ_QGGW01000001.1"/>
</dbReference>
<organism evidence="8 9">
    <name type="scientific">Roseicyclus mahoneyensis</name>
    <dbReference type="NCBI Taxonomy" id="164332"/>
    <lineage>
        <taxon>Bacteria</taxon>
        <taxon>Pseudomonadati</taxon>
        <taxon>Pseudomonadota</taxon>
        <taxon>Alphaproteobacteria</taxon>
        <taxon>Rhodobacterales</taxon>
        <taxon>Roseobacteraceae</taxon>
        <taxon>Roseicyclus</taxon>
    </lineage>
</organism>
<dbReference type="OrthoDB" id="8558818at2"/>
<dbReference type="CDD" id="cd06176">
    <property type="entry name" value="MFS_BCD_PucC-like"/>
    <property type="match status" value="1"/>
</dbReference>
<accession>A0A316GQ89</accession>
<evidence type="ECO:0000256" key="4">
    <source>
        <dbReference type="ARBA" id="ARBA00022989"/>
    </source>
</evidence>
<dbReference type="Pfam" id="PF03209">
    <property type="entry name" value="PUCC"/>
    <property type="match status" value="1"/>
</dbReference>
<feature type="transmembrane region" description="Helical" evidence="7">
    <location>
        <begin position="111"/>
        <end position="131"/>
    </location>
</feature>
<keyword evidence="4 7" id="KW-1133">Transmembrane helix</keyword>
<dbReference type="SUPFAM" id="SSF103473">
    <property type="entry name" value="MFS general substrate transporter"/>
    <property type="match status" value="1"/>
</dbReference>
<dbReference type="Proteomes" id="UP000245708">
    <property type="component" value="Unassembled WGS sequence"/>
</dbReference>
<feature type="transmembrane region" description="Helical" evidence="7">
    <location>
        <begin position="432"/>
        <end position="453"/>
    </location>
</feature>
<evidence type="ECO:0000256" key="6">
    <source>
        <dbReference type="SAM" id="MobiDB-lite"/>
    </source>
</evidence>
<dbReference type="PANTHER" id="PTHR23538:SF1">
    <property type="entry name" value="44.5 KD BACTERIOCHLOROPHYLL SYNTHASE SUBUNIT"/>
    <property type="match status" value="1"/>
</dbReference>
<feature type="transmembrane region" description="Helical" evidence="7">
    <location>
        <begin position="388"/>
        <end position="412"/>
    </location>
</feature>
<feature type="region of interest" description="Disordered" evidence="6">
    <location>
        <begin position="469"/>
        <end position="503"/>
    </location>
</feature>
<evidence type="ECO:0000256" key="3">
    <source>
        <dbReference type="ARBA" id="ARBA00022692"/>
    </source>
</evidence>
<feature type="transmembrane region" description="Helical" evidence="7">
    <location>
        <begin position="214"/>
        <end position="231"/>
    </location>
</feature>
<feature type="transmembrane region" description="Helical" evidence="7">
    <location>
        <begin position="143"/>
        <end position="168"/>
    </location>
</feature>
<dbReference type="InterPro" id="IPR026036">
    <property type="entry name" value="PucC"/>
</dbReference>
<comment type="similarity">
    <text evidence="2">Belongs to the PucC family.</text>
</comment>
<comment type="caution">
    <text evidence="8">The sequence shown here is derived from an EMBL/GenBank/DDBJ whole genome shotgun (WGS) entry which is preliminary data.</text>
</comment>
<feature type="transmembrane region" description="Helical" evidence="7">
    <location>
        <begin position="355"/>
        <end position="376"/>
    </location>
</feature>
<dbReference type="InterPro" id="IPR004896">
    <property type="entry name" value="PucC-rel"/>
</dbReference>
<protein>
    <submittedName>
        <fullName evidence="8">BCD family chlorophyll transporter-like MFS transporter</fullName>
    </submittedName>
</protein>
<dbReference type="Gene3D" id="1.20.1250.20">
    <property type="entry name" value="MFS general substrate transporter like domains"/>
    <property type="match status" value="1"/>
</dbReference>
<dbReference type="GO" id="GO:0016020">
    <property type="term" value="C:membrane"/>
    <property type="evidence" value="ECO:0007669"/>
    <property type="project" value="UniProtKB-SubCell"/>
</dbReference>
<feature type="transmembrane region" description="Helical" evidence="7">
    <location>
        <begin position="330"/>
        <end position="349"/>
    </location>
</feature>
<keyword evidence="9" id="KW-1185">Reference proteome</keyword>
<evidence type="ECO:0000256" key="5">
    <source>
        <dbReference type="ARBA" id="ARBA00023136"/>
    </source>
</evidence>
<feature type="transmembrane region" description="Helical" evidence="7">
    <location>
        <begin position="35"/>
        <end position="56"/>
    </location>
</feature>
<name>A0A316GQ89_9RHOB</name>
<evidence type="ECO:0000256" key="2">
    <source>
        <dbReference type="ARBA" id="ARBA00008412"/>
    </source>
</evidence>
<gene>
    <name evidence="8" type="ORF">C7455_101599</name>
</gene>
<dbReference type="EMBL" id="QGGW01000001">
    <property type="protein sequence ID" value="PWK62571.1"/>
    <property type="molecule type" value="Genomic_DNA"/>
</dbReference>
<dbReference type="InterPro" id="IPR036259">
    <property type="entry name" value="MFS_trans_sf"/>
</dbReference>
<keyword evidence="5 7" id="KW-0472">Membrane</keyword>
<feature type="compositionally biased region" description="Basic and acidic residues" evidence="6">
    <location>
        <begin position="484"/>
        <end position="496"/>
    </location>
</feature>
<feature type="transmembrane region" description="Helical" evidence="7">
    <location>
        <begin position="296"/>
        <end position="318"/>
    </location>
</feature>
<feature type="transmembrane region" description="Helical" evidence="7">
    <location>
        <begin position="180"/>
        <end position="202"/>
    </location>
</feature>